<comment type="caution">
    <text evidence="1">The sequence shown here is derived from an EMBL/GenBank/DDBJ whole genome shotgun (WGS) entry which is preliminary data.</text>
</comment>
<name>A0A3S3N8R7_9MAGN</name>
<dbReference type="AlphaFoldDB" id="A0A3S3N8R7"/>
<protein>
    <submittedName>
        <fullName evidence="1">Uncharacterized protein</fullName>
    </submittedName>
</protein>
<evidence type="ECO:0000313" key="2">
    <source>
        <dbReference type="Proteomes" id="UP000283530"/>
    </source>
</evidence>
<organism evidence="1 2">
    <name type="scientific">Cinnamomum micranthum f. kanehirae</name>
    <dbReference type="NCBI Taxonomy" id="337451"/>
    <lineage>
        <taxon>Eukaryota</taxon>
        <taxon>Viridiplantae</taxon>
        <taxon>Streptophyta</taxon>
        <taxon>Embryophyta</taxon>
        <taxon>Tracheophyta</taxon>
        <taxon>Spermatophyta</taxon>
        <taxon>Magnoliopsida</taxon>
        <taxon>Magnoliidae</taxon>
        <taxon>Laurales</taxon>
        <taxon>Lauraceae</taxon>
        <taxon>Cinnamomum</taxon>
    </lineage>
</organism>
<dbReference type="EMBL" id="QPKB01000001">
    <property type="protein sequence ID" value="RWR74849.1"/>
    <property type="molecule type" value="Genomic_DNA"/>
</dbReference>
<gene>
    <name evidence="1" type="ORF">CKAN_00319800</name>
</gene>
<evidence type="ECO:0000313" key="1">
    <source>
        <dbReference type="EMBL" id="RWR74849.1"/>
    </source>
</evidence>
<dbReference type="Proteomes" id="UP000283530">
    <property type="component" value="Unassembled WGS sequence"/>
</dbReference>
<accession>A0A3S3N8R7</accession>
<keyword evidence="2" id="KW-1185">Reference proteome</keyword>
<reference evidence="1 2" key="1">
    <citation type="journal article" date="2019" name="Nat. Plants">
        <title>Stout camphor tree genome fills gaps in understanding of flowering plant genome evolution.</title>
        <authorList>
            <person name="Chaw S.M."/>
            <person name="Liu Y.C."/>
            <person name="Wu Y.W."/>
            <person name="Wang H.Y."/>
            <person name="Lin C.I."/>
            <person name="Wu C.S."/>
            <person name="Ke H.M."/>
            <person name="Chang L.Y."/>
            <person name="Hsu C.Y."/>
            <person name="Yang H.T."/>
            <person name="Sudianto E."/>
            <person name="Hsu M.H."/>
            <person name="Wu K.P."/>
            <person name="Wang L.N."/>
            <person name="Leebens-Mack J.H."/>
            <person name="Tsai I.J."/>
        </authorList>
    </citation>
    <scope>NUCLEOTIDE SEQUENCE [LARGE SCALE GENOMIC DNA]</scope>
    <source>
        <strain evidence="2">cv. Chaw 1501</strain>
        <tissue evidence="1">Young leaves</tissue>
    </source>
</reference>
<proteinExistence type="predicted"/>
<sequence length="83" mass="9426">MSPLPRDVGCLMNLIQPSVNVGSGLQFISEYPYHYCRHNFVVDCGNSMHGAYRNLDVPSFCPMAPIQLHEPTQQFRTTSCFLF</sequence>